<feature type="non-terminal residue" evidence="3">
    <location>
        <position position="1"/>
    </location>
</feature>
<feature type="compositionally biased region" description="Polar residues" evidence="2">
    <location>
        <begin position="596"/>
        <end position="619"/>
    </location>
</feature>
<feature type="coiled-coil region" evidence="1">
    <location>
        <begin position="54"/>
        <end position="81"/>
    </location>
</feature>
<evidence type="ECO:0000313" key="4">
    <source>
        <dbReference type="Proteomes" id="UP000824540"/>
    </source>
</evidence>
<feature type="compositionally biased region" description="Basic and acidic residues" evidence="2">
    <location>
        <begin position="265"/>
        <end position="280"/>
    </location>
</feature>
<evidence type="ECO:0000256" key="2">
    <source>
        <dbReference type="SAM" id="MobiDB-lite"/>
    </source>
</evidence>
<keyword evidence="4" id="KW-1185">Reference proteome</keyword>
<feature type="region of interest" description="Disordered" evidence="2">
    <location>
        <begin position="265"/>
        <end position="284"/>
    </location>
</feature>
<dbReference type="AlphaFoldDB" id="A0A8T2N672"/>
<feature type="coiled-coil region" evidence="1">
    <location>
        <begin position="159"/>
        <end position="202"/>
    </location>
</feature>
<feature type="compositionally biased region" description="Acidic residues" evidence="2">
    <location>
        <begin position="830"/>
        <end position="841"/>
    </location>
</feature>
<keyword evidence="1" id="KW-0175">Coiled coil</keyword>
<feature type="compositionally biased region" description="Acidic residues" evidence="2">
    <location>
        <begin position="145"/>
        <end position="156"/>
    </location>
</feature>
<feature type="compositionally biased region" description="Polar residues" evidence="2">
    <location>
        <begin position="641"/>
        <end position="663"/>
    </location>
</feature>
<gene>
    <name evidence="3" type="ORF">JZ751_003542</name>
</gene>
<dbReference type="PROSITE" id="PS50096">
    <property type="entry name" value="IQ"/>
    <property type="match status" value="1"/>
</dbReference>
<feature type="compositionally biased region" description="Basic and acidic residues" evidence="2">
    <location>
        <begin position="768"/>
        <end position="829"/>
    </location>
</feature>
<feature type="region of interest" description="Disordered" evidence="2">
    <location>
        <begin position="305"/>
        <end position="690"/>
    </location>
</feature>
<feature type="compositionally biased region" description="Basic and acidic residues" evidence="2">
    <location>
        <begin position="305"/>
        <end position="563"/>
    </location>
</feature>
<feature type="region of interest" description="Disordered" evidence="2">
    <location>
        <begin position="724"/>
        <end position="925"/>
    </location>
</feature>
<protein>
    <submittedName>
        <fullName evidence="3">Uncharacterized protein</fullName>
    </submittedName>
</protein>
<dbReference type="OrthoDB" id="266138at2759"/>
<dbReference type="EMBL" id="JAFBMS010000107">
    <property type="protein sequence ID" value="KAG9335885.1"/>
    <property type="molecule type" value="Genomic_DNA"/>
</dbReference>
<accession>A0A8T2N672</accession>
<feature type="compositionally biased region" description="Basic and acidic residues" evidence="2">
    <location>
        <begin position="672"/>
        <end position="683"/>
    </location>
</feature>
<feature type="compositionally biased region" description="Basic and acidic residues" evidence="2">
    <location>
        <begin position="842"/>
        <end position="875"/>
    </location>
</feature>
<dbReference type="Proteomes" id="UP000824540">
    <property type="component" value="Unassembled WGS sequence"/>
</dbReference>
<reference evidence="3" key="1">
    <citation type="thesis" date="2021" institute="BYU ScholarsArchive" country="Provo, UT, USA">
        <title>Applications of and Algorithms for Genome Assembly and Genomic Analyses with an Emphasis on Marine Teleosts.</title>
        <authorList>
            <person name="Pickett B.D."/>
        </authorList>
    </citation>
    <scope>NUCLEOTIDE SEQUENCE</scope>
    <source>
        <strain evidence="3">HI-2016</strain>
    </source>
</reference>
<feature type="compositionally biased region" description="Polar residues" evidence="2">
    <location>
        <begin position="124"/>
        <end position="135"/>
    </location>
</feature>
<comment type="caution">
    <text evidence="3">The sequence shown here is derived from an EMBL/GenBank/DDBJ whole genome shotgun (WGS) entry which is preliminary data.</text>
</comment>
<feature type="region of interest" description="Disordered" evidence="2">
    <location>
        <begin position="118"/>
        <end position="156"/>
    </location>
</feature>
<proteinExistence type="predicted"/>
<organism evidence="3 4">
    <name type="scientific">Albula glossodonta</name>
    <name type="common">roundjaw bonefish</name>
    <dbReference type="NCBI Taxonomy" id="121402"/>
    <lineage>
        <taxon>Eukaryota</taxon>
        <taxon>Metazoa</taxon>
        <taxon>Chordata</taxon>
        <taxon>Craniata</taxon>
        <taxon>Vertebrata</taxon>
        <taxon>Euteleostomi</taxon>
        <taxon>Actinopterygii</taxon>
        <taxon>Neopterygii</taxon>
        <taxon>Teleostei</taxon>
        <taxon>Albuliformes</taxon>
        <taxon>Albulidae</taxon>
        <taxon>Albula</taxon>
    </lineage>
</organism>
<sequence>MDDTKLTEEAVCQELTKLNDTITDPEYDSLSEVESISVDDQVTYELPESVLSCFQLERNRLDAIERQIMENTEEKDSAIDEIREGIPNDCDEFLKELASECGEDPIKFKERIISEIEKEESQSTLCTEDPQSASDGNAAEQTAHEDEENSDSDEYVETERQFKIELMNLERRLKAEEERRMAENKAIKERHLRERKEEEERRIRRHRFFEEELRRIENDNIVEHHFKIDVNKTKLNERITQELSKQQELIAGLQKHVVEERQAFEEAQADQKRKTEEKQRRAATKIQASVRAFLLRTKNAMLLSGKREERRQETEAKLRLEKERKEKEEKLKKLEEQRIRHEEEKRKREEERMRQMEESKRKEEERIKQMEEARRKEEERAKHEEEKKREEEERKKKEEEDCLVRERKQKQEEEKRKEEEEARKREEEERKKKEEEDRLVREWKQKQEEEKHNEEEEARKREEEERKKKEEEDHLEKELKQKQEEEKRKEEEEARKRDEEIRKNEEQEGKQRIAEEHIQREIEEKKAEELREKEDHRREQVEEEQTKQQQEEEQSRQLEQEESRMEEDGEIQLDRNIPEEEQNQHGSCAEHEKDPQSQFSEELEQTKSQPQSDNAASDTDQSEEELYDWRKGFYGSDRSSRTSSPDETPRSASTVHVTEQNGTQEEELTATHSDEAKLRESERQVPIVPNRAAQKCVEPVKDISSATKSALQAKRKLVLKSTVARRGSELTVGQPDQPVDQADQSGTAEDAETGATIPALLVCKKRAAVQDDRKEEWKKKKEQQQQMEKERREKEERARKKAEELRRRREEEERERHIAEEEEQAHLEEEQQVEEEEEEEREEKQCREMEERKAEELREQECERRREEESQKQSKEPLAGEGGNPQRLDVGSEKMAPPVSEHHSGAGELAQIQQGTEREGPTLPADGLLSVSAVCLPDSAEHKRLQWMRDCVPWAKLSLQNKRKQPPKTKTVRRASVKLLPPLSAETILQCSVWSSLKQ</sequence>
<evidence type="ECO:0000256" key="1">
    <source>
        <dbReference type="SAM" id="Coils"/>
    </source>
</evidence>
<name>A0A8T2N672_9TELE</name>
<evidence type="ECO:0000313" key="3">
    <source>
        <dbReference type="EMBL" id="KAG9335885.1"/>
    </source>
</evidence>